<dbReference type="InterPro" id="IPR004089">
    <property type="entry name" value="MCPsignal_dom"/>
</dbReference>
<dbReference type="AlphaFoldDB" id="A0A7X1FTT9"/>
<protein>
    <submittedName>
        <fullName evidence="8">MCP four helix bundle domain-containing protein</fullName>
    </submittedName>
</protein>
<dbReference type="InterPro" id="IPR003660">
    <property type="entry name" value="HAMP_dom"/>
</dbReference>
<dbReference type="InterPro" id="IPR004090">
    <property type="entry name" value="Chemotax_Me-accpt_rcpt"/>
</dbReference>
<dbReference type="SUPFAM" id="SSF158472">
    <property type="entry name" value="HAMP domain-like"/>
    <property type="match status" value="1"/>
</dbReference>
<dbReference type="Pfam" id="PF12729">
    <property type="entry name" value="4HB_MCP_1"/>
    <property type="match status" value="1"/>
</dbReference>
<dbReference type="GO" id="GO:0005886">
    <property type="term" value="C:plasma membrane"/>
    <property type="evidence" value="ECO:0007669"/>
    <property type="project" value="TreeGrafter"/>
</dbReference>
<evidence type="ECO:0000256" key="3">
    <source>
        <dbReference type="ARBA" id="ARBA00029447"/>
    </source>
</evidence>
<keyword evidence="5" id="KW-1133">Transmembrane helix</keyword>
<keyword evidence="5" id="KW-0812">Transmembrane</keyword>
<comment type="caution">
    <text evidence="8">The sequence shown here is derived from an EMBL/GenBank/DDBJ whole genome shotgun (WGS) entry which is preliminary data.</text>
</comment>
<dbReference type="GO" id="GO:0007165">
    <property type="term" value="P:signal transduction"/>
    <property type="evidence" value="ECO:0007669"/>
    <property type="project" value="UniProtKB-KW"/>
</dbReference>
<dbReference type="SMART" id="SM00283">
    <property type="entry name" value="MA"/>
    <property type="match status" value="1"/>
</dbReference>
<dbReference type="CDD" id="cd06225">
    <property type="entry name" value="HAMP"/>
    <property type="match status" value="1"/>
</dbReference>
<comment type="similarity">
    <text evidence="3">Belongs to the methyl-accepting chemotaxis (MCP) protein family.</text>
</comment>
<dbReference type="Pfam" id="PF00672">
    <property type="entry name" value="HAMP"/>
    <property type="match status" value="1"/>
</dbReference>
<feature type="domain" description="Methyl-accepting transducer" evidence="6">
    <location>
        <begin position="326"/>
        <end position="555"/>
    </location>
</feature>
<evidence type="ECO:0000313" key="8">
    <source>
        <dbReference type="EMBL" id="MBC2666874.1"/>
    </source>
</evidence>
<dbReference type="PROSITE" id="PS50885">
    <property type="entry name" value="HAMP"/>
    <property type="match status" value="2"/>
</dbReference>
<gene>
    <name evidence="8" type="ORF">H7F51_15250</name>
</gene>
<organism evidence="8 9">
    <name type="scientific">Novosphingobium flavum</name>
    <dbReference type="NCBI Taxonomy" id="1778672"/>
    <lineage>
        <taxon>Bacteria</taxon>
        <taxon>Pseudomonadati</taxon>
        <taxon>Pseudomonadota</taxon>
        <taxon>Alphaproteobacteria</taxon>
        <taxon>Sphingomonadales</taxon>
        <taxon>Sphingomonadaceae</taxon>
        <taxon>Novosphingobium</taxon>
    </lineage>
</organism>
<reference evidence="8 9" key="1">
    <citation type="submission" date="2020-08" db="EMBL/GenBank/DDBJ databases">
        <title>The genome sequence of type strain Novosphingobium flavum NBRC 111647.</title>
        <authorList>
            <person name="Liu Y."/>
        </authorList>
    </citation>
    <scope>NUCLEOTIDE SEQUENCE [LARGE SCALE GENOMIC DNA]</scope>
    <source>
        <strain evidence="8 9">NBRC 111647</strain>
    </source>
</reference>
<dbReference type="Gene3D" id="6.10.340.10">
    <property type="match status" value="1"/>
</dbReference>
<evidence type="ECO:0000259" key="7">
    <source>
        <dbReference type="PROSITE" id="PS50885"/>
    </source>
</evidence>
<keyword evidence="2" id="KW-0145">Chemotaxis</keyword>
<dbReference type="InterPro" id="IPR051310">
    <property type="entry name" value="MCP_chemotaxis"/>
</dbReference>
<dbReference type="PANTHER" id="PTHR43531">
    <property type="entry name" value="PROTEIN ICFG"/>
    <property type="match status" value="1"/>
</dbReference>
<dbReference type="PANTHER" id="PTHR43531:SF11">
    <property type="entry name" value="METHYL-ACCEPTING CHEMOTAXIS PROTEIN 3"/>
    <property type="match status" value="1"/>
</dbReference>
<dbReference type="SUPFAM" id="SSF58104">
    <property type="entry name" value="Methyl-accepting chemotaxis protein (MCP) signaling domain"/>
    <property type="match status" value="1"/>
</dbReference>
<feature type="domain" description="HAMP" evidence="7">
    <location>
        <begin position="207"/>
        <end position="260"/>
    </location>
</feature>
<evidence type="ECO:0000256" key="4">
    <source>
        <dbReference type="PROSITE-ProRule" id="PRU00284"/>
    </source>
</evidence>
<evidence type="ECO:0000313" key="9">
    <source>
        <dbReference type="Proteomes" id="UP000566813"/>
    </source>
</evidence>
<dbReference type="EMBL" id="JACLAW010000012">
    <property type="protein sequence ID" value="MBC2666874.1"/>
    <property type="molecule type" value="Genomic_DNA"/>
</dbReference>
<dbReference type="FunFam" id="1.10.287.950:FF:000001">
    <property type="entry name" value="Methyl-accepting chemotaxis sensory transducer"/>
    <property type="match status" value="1"/>
</dbReference>
<dbReference type="CDD" id="cd11386">
    <property type="entry name" value="MCP_signal"/>
    <property type="match status" value="1"/>
</dbReference>
<feature type="domain" description="HAMP" evidence="7">
    <location>
        <begin position="270"/>
        <end position="321"/>
    </location>
</feature>
<dbReference type="Pfam" id="PF00015">
    <property type="entry name" value="MCPsignal"/>
    <property type="match status" value="1"/>
</dbReference>
<proteinExistence type="inferred from homology"/>
<dbReference type="PROSITE" id="PS50111">
    <property type="entry name" value="CHEMOTAXIS_TRANSDUC_2"/>
    <property type="match status" value="1"/>
</dbReference>
<accession>A0A7X1FTT9</accession>
<keyword evidence="9" id="KW-1185">Reference proteome</keyword>
<feature type="transmembrane region" description="Helical" evidence="5">
    <location>
        <begin position="186"/>
        <end position="206"/>
    </location>
</feature>
<dbReference type="Proteomes" id="UP000566813">
    <property type="component" value="Unassembled WGS sequence"/>
</dbReference>
<dbReference type="Gene3D" id="1.10.287.950">
    <property type="entry name" value="Methyl-accepting chemotaxis protein"/>
    <property type="match status" value="1"/>
</dbReference>
<keyword evidence="5" id="KW-0472">Membrane</keyword>
<evidence type="ECO:0000256" key="5">
    <source>
        <dbReference type="SAM" id="Phobius"/>
    </source>
</evidence>
<name>A0A7X1FTT9_9SPHN</name>
<dbReference type="GO" id="GO:0006935">
    <property type="term" value="P:chemotaxis"/>
    <property type="evidence" value="ECO:0007669"/>
    <property type="project" value="UniProtKB-KW"/>
</dbReference>
<dbReference type="SMART" id="SM00304">
    <property type="entry name" value="HAMP"/>
    <property type="match status" value="2"/>
</dbReference>
<dbReference type="InterPro" id="IPR024478">
    <property type="entry name" value="HlyB_4HB_MCP"/>
</dbReference>
<evidence type="ECO:0000256" key="1">
    <source>
        <dbReference type="ARBA" id="ARBA00004370"/>
    </source>
</evidence>
<dbReference type="PRINTS" id="PR00260">
    <property type="entry name" value="CHEMTRNSDUCR"/>
</dbReference>
<evidence type="ECO:0000256" key="2">
    <source>
        <dbReference type="ARBA" id="ARBA00022500"/>
    </source>
</evidence>
<evidence type="ECO:0000259" key="6">
    <source>
        <dbReference type="PROSITE" id="PS50111"/>
    </source>
</evidence>
<comment type="subcellular location">
    <subcellularLocation>
        <location evidence="1">Membrane</location>
    </subcellularLocation>
</comment>
<dbReference type="GO" id="GO:0004888">
    <property type="term" value="F:transmembrane signaling receptor activity"/>
    <property type="evidence" value="ECO:0007669"/>
    <property type="project" value="InterPro"/>
</dbReference>
<sequence length="619" mass="65277">MFRGTISTRLFLAFGLLLVAMAGLGGFALVKIGQVNGLSAELRTRWLPASQSLGDIHTYLSQYRMKEEDYLRAATPAVQERSAKLVRNAHKVIEDSITDYAKTLSDPAQKKAFDAFRQSWEAYAGHSQTILAEPDRGAAMATFEGESLDAFYAVEDNVLTLIDLNEKGAGAVAAQGDRIFASARTVTIAAVCAALILAVALLFLLIKTVARPMRQMSDAVSRLVGGDLEVAIPGMERTDEVGNLARAIDGFKALFASDHRRALAEQERARDVQVTIDAIGGGLSALAEGNLLHRVPDGSGALGKLHADFNLAVASLADVLGTIVGGCESIRVGTDEIAAASTDLSRRTEHQAASLAETSRTLGEFSGVVKITADNARQTSGRLTVARETANRIEEVSRQAAVAMRNIEGSSRQMAEIVNLIDGIAFQTNLLALNAGVEAARAGEAGKGFAVVANEVRALAQRSADAARDIRELIGTSTSQVASGVSLVESSGEALRQIANEVAAVAGLVDEIAEAAGKQASGIGEISGMVSAMDEFTQQNAAMVEESTAGTRNLSEQTIQLVERLGRFRLEAKAAMKIPARSPVSAATRLPAAPARAAAAPAFHGNAAVQYEDTDWSEF</sequence>
<keyword evidence="4" id="KW-0807">Transducer</keyword>
<dbReference type="RefSeq" id="WP_185665165.1">
    <property type="nucleotide sequence ID" value="NZ_JACLAW010000012.1"/>
</dbReference>